<evidence type="ECO:0000313" key="2">
    <source>
        <dbReference type="Proteomes" id="UP001597343"/>
    </source>
</evidence>
<evidence type="ECO:0000313" key="1">
    <source>
        <dbReference type="EMBL" id="MFD2169511.1"/>
    </source>
</evidence>
<dbReference type="InterPro" id="IPR007553">
    <property type="entry name" value="2-thiour_desulf"/>
</dbReference>
<keyword evidence="2" id="KW-1185">Reference proteome</keyword>
<dbReference type="EMBL" id="JBHUIO010000005">
    <property type="protein sequence ID" value="MFD2169511.1"/>
    <property type="molecule type" value="Genomic_DNA"/>
</dbReference>
<dbReference type="PANTHER" id="PTHR30087:SF1">
    <property type="entry name" value="HYPOTHETICAL CYTOSOLIC PROTEIN"/>
    <property type="match status" value="1"/>
</dbReference>
<reference evidence="2" key="1">
    <citation type="journal article" date="2019" name="Int. J. Syst. Evol. Microbiol.">
        <title>The Global Catalogue of Microorganisms (GCM) 10K type strain sequencing project: providing services to taxonomists for standard genome sequencing and annotation.</title>
        <authorList>
            <consortium name="The Broad Institute Genomics Platform"/>
            <consortium name="The Broad Institute Genome Sequencing Center for Infectious Disease"/>
            <person name="Wu L."/>
            <person name="Ma J."/>
        </authorList>
    </citation>
    <scope>NUCLEOTIDE SEQUENCE [LARGE SCALE GENOMIC DNA]</scope>
    <source>
        <strain evidence="2">CGMCC 1.13574</strain>
    </source>
</reference>
<organism evidence="1 2">
    <name type="scientific">Tumebacillus lipolyticus</name>
    <dbReference type="NCBI Taxonomy" id="1280370"/>
    <lineage>
        <taxon>Bacteria</taxon>
        <taxon>Bacillati</taxon>
        <taxon>Bacillota</taxon>
        <taxon>Bacilli</taxon>
        <taxon>Bacillales</taxon>
        <taxon>Alicyclobacillaceae</taxon>
        <taxon>Tumebacillus</taxon>
    </lineage>
</organism>
<comment type="caution">
    <text evidence="1">The sequence shown here is derived from an EMBL/GenBank/DDBJ whole genome shotgun (WGS) entry which is preliminary data.</text>
</comment>
<dbReference type="RefSeq" id="WP_386044720.1">
    <property type="nucleotide sequence ID" value="NZ_JBHUIO010000005.1"/>
</dbReference>
<dbReference type="Pfam" id="PF04463">
    <property type="entry name" value="2-thiour_desulf"/>
    <property type="match status" value="1"/>
</dbReference>
<name>A0ABW4ZW32_9BACL</name>
<gene>
    <name evidence="1" type="ORF">ACFSOY_05845</name>
</gene>
<dbReference type="Proteomes" id="UP001597343">
    <property type="component" value="Unassembled WGS sequence"/>
</dbReference>
<dbReference type="PANTHER" id="PTHR30087">
    <property type="entry name" value="INNER MEMBRANE PROTEIN"/>
    <property type="match status" value="1"/>
</dbReference>
<protein>
    <submittedName>
        <fullName evidence="1">DUF523 domain-containing protein</fullName>
    </submittedName>
</protein>
<sequence>MKVISACLVGCQCRYDGDDNLIREFQEMVERGEAVFVCPEQLGGLSTPRPPAEIVGGTGEDVLAGRAKVITDGGEDVTHQFLKGAEQALQMAQLVGAKEAILKERSPSCGSTLIYDGTFTAGKRAGDGVTSALLKRHGIDVYSEETYSKRKSNN</sequence>
<accession>A0ABW4ZW32</accession>
<proteinExistence type="predicted"/>